<evidence type="ECO:0000313" key="2">
    <source>
        <dbReference type="EMBL" id="TNN26724.1"/>
    </source>
</evidence>
<gene>
    <name evidence="2" type="ORF">EYF80_063139</name>
</gene>
<dbReference type="Proteomes" id="UP000314294">
    <property type="component" value="Unassembled WGS sequence"/>
</dbReference>
<comment type="caution">
    <text evidence="2">The sequence shown here is derived from an EMBL/GenBank/DDBJ whole genome shotgun (WGS) entry which is preliminary data.</text>
</comment>
<organism evidence="2 3">
    <name type="scientific">Liparis tanakae</name>
    <name type="common">Tanaka's snailfish</name>
    <dbReference type="NCBI Taxonomy" id="230148"/>
    <lineage>
        <taxon>Eukaryota</taxon>
        <taxon>Metazoa</taxon>
        <taxon>Chordata</taxon>
        <taxon>Craniata</taxon>
        <taxon>Vertebrata</taxon>
        <taxon>Euteleostomi</taxon>
        <taxon>Actinopterygii</taxon>
        <taxon>Neopterygii</taxon>
        <taxon>Teleostei</taxon>
        <taxon>Neoteleostei</taxon>
        <taxon>Acanthomorphata</taxon>
        <taxon>Eupercaria</taxon>
        <taxon>Perciformes</taxon>
        <taxon>Cottioidei</taxon>
        <taxon>Cottales</taxon>
        <taxon>Liparidae</taxon>
        <taxon>Liparis</taxon>
    </lineage>
</organism>
<dbReference type="AlphaFoldDB" id="A0A4Z2EE02"/>
<evidence type="ECO:0000313" key="3">
    <source>
        <dbReference type="Proteomes" id="UP000314294"/>
    </source>
</evidence>
<accession>A0A4Z2EE02</accession>
<keyword evidence="3" id="KW-1185">Reference proteome</keyword>
<sequence length="148" mass="15511">MAGMQCSCTGVGLLTPSCLHCLTSQSERPSDAKSAMGTFVVVFCFSELEAAHARWRCRGSAVPSRELNGIPVRSGTEAGRGHSTESRTSLSQKDSAARRASSFLPSVGPDSAKPATARNYAPGTTHSAACFCAESRGGQRKEGGQEEK</sequence>
<protein>
    <submittedName>
        <fullName evidence="2">Uncharacterized protein</fullName>
    </submittedName>
</protein>
<evidence type="ECO:0000256" key="1">
    <source>
        <dbReference type="SAM" id="MobiDB-lite"/>
    </source>
</evidence>
<reference evidence="2 3" key="1">
    <citation type="submission" date="2019-03" db="EMBL/GenBank/DDBJ databases">
        <title>First draft genome of Liparis tanakae, snailfish: a comprehensive survey of snailfish specific genes.</title>
        <authorList>
            <person name="Kim W."/>
            <person name="Song I."/>
            <person name="Jeong J.-H."/>
            <person name="Kim D."/>
            <person name="Kim S."/>
            <person name="Ryu S."/>
            <person name="Song J.Y."/>
            <person name="Lee S.K."/>
        </authorList>
    </citation>
    <scope>NUCLEOTIDE SEQUENCE [LARGE SCALE GENOMIC DNA]</scope>
    <source>
        <tissue evidence="2">Muscle</tissue>
    </source>
</reference>
<name>A0A4Z2EE02_9TELE</name>
<proteinExistence type="predicted"/>
<feature type="region of interest" description="Disordered" evidence="1">
    <location>
        <begin position="66"/>
        <end position="123"/>
    </location>
</feature>
<dbReference type="EMBL" id="SRLO01009628">
    <property type="protein sequence ID" value="TNN26724.1"/>
    <property type="molecule type" value="Genomic_DNA"/>
</dbReference>